<evidence type="ECO:0000313" key="4">
    <source>
        <dbReference type="Proteomes" id="UP000789570"/>
    </source>
</evidence>
<keyword evidence="1" id="KW-0067">ATP-binding</keyword>
<evidence type="ECO:0000256" key="1">
    <source>
        <dbReference type="PROSITE-ProRule" id="PRU10141"/>
    </source>
</evidence>
<dbReference type="InterPro" id="IPR000719">
    <property type="entry name" value="Prot_kinase_dom"/>
</dbReference>
<feature type="non-terminal residue" evidence="3">
    <location>
        <position position="1"/>
    </location>
</feature>
<protein>
    <submittedName>
        <fullName evidence="3">1933_t:CDS:1</fullName>
    </submittedName>
</protein>
<sequence length="122" mass="14186">MSDIEESILWLENSNKNLHHYEYSDFRNSEFIGDGAFGSVKLANWKDSDCLFALKSFKEDKISIKEVVNEIKLHIEVNANKNIIRFYGIAKEKTEDIIFIEEESSVKSSEDTFEYLLIDPNI</sequence>
<feature type="binding site" evidence="1">
    <location>
        <position position="55"/>
    </location>
    <ligand>
        <name>ATP</name>
        <dbReference type="ChEBI" id="CHEBI:30616"/>
    </ligand>
</feature>
<evidence type="ECO:0000313" key="3">
    <source>
        <dbReference type="EMBL" id="CAG8682018.1"/>
    </source>
</evidence>
<dbReference type="Proteomes" id="UP000789570">
    <property type="component" value="Unassembled WGS sequence"/>
</dbReference>
<dbReference type="EMBL" id="CAJVPQ010006208">
    <property type="protein sequence ID" value="CAG8682018.1"/>
    <property type="molecule type" value="Genomic_DNA"/>
</dbReference>
<reference evidence="3" key="1">
    <citation type="submission" date="2021-06" db="EMBL/GenBank/DDBJ databases">
        <authorList>
            <person name="Kallberg Y."/>
            <person name="Tangrot J."/>
            <person name="Rosling A."/>
        </authorList>
    </citation>
    <scope>NUCLEOTIDE SEQUENCE</scope>
    <source>
        <strain evidence="3">UK204</strain>
    </source>
</reference>
<dbReference type="SUPFAM" id="SSF56112">
    <property type="entry name" value="Protein kinase-like (PK-like)"/>
    <property type="match status" value="1"/>
</dbReference>
<dbReference type="PROSITE" id="PS50011">
    <property type="entry name" value="PROTEIN_KINASE_DOM"/>
    <property type="match status" value="1"/>
</dbReference>
<feature type="domain" description="Protein kinase" evidence="2">
    <location>
        <begin position="26"/>
        <end position="122"/>
    </location>
</feature>
<name>A0A9N9EJB3_9GLOM</name>
<gene>
    <name evidence="3" type="ORF">FCALED_LOCUS12551</name>
</gene>
<organism evidence="3 4">
    <name type="scientific">Funneliformis caledonium</name>
    <dbReference type="NCBI Taxonomy" id="1117310"/>
    <lineage>
        <taxon>Eukaryota</taxon>
        <taxon>Fungi</taxon>
        <taxon>Fungi incertae sedis</taxon>
        <taxon>Mucoromycota</taxon>
        <taxon>Glomeromycotina</taxon>
        <taxon>Glomeromycetes</taxon>
        <taxon>Glomerales</taxon>
        <taxon>Glomeraceae</taxon>
        <taxon>Funneliformis</taxon>
    </lineage>
</organism>
<dbReference type="Gene3D" id="3.30.200.20">
    <property type="entry name" value="Phosphorylase Kinase, domain 1"/>
    <property type="match status" value="1"/>
</dbReference>
<keyword evidence="4" id="KW-1185">Reference proteome</keyword>
<comment type="caution">
    <text evidence="3">The sequence shown here is derived from an EMBL/GenBank/DDBJ whole genome shotgun (WGS) entry which is preliminary data.</text>
</comment>
<evidence type="ECO:0000259" key="2">
    <source>
        <dbReference type="PROSITE" id="PS50011"/>
    </source>
</evidence>
<dbReference type="InterPro" id="IPR011009">
    <property type="entry name" value="Kinase-like_dom_sf"/>
</dbReference>
<dbReference type="InterPro" id="IPR017441">
    <property type="entry name" value="Protein_kinase_ATP_BS"/>
</dbReference>
<dbReference type="OrthoDB" id="2327790at2759"/>
<proteinExistence type="predicted"/>
<accession>A0A9N9EJB3</accession>
<dbReference type="Pfam" id="PF00069">
    <property type="entry name" value="Pkinase"/>
    <property type="match status" value="1"/>
</dbReference>
<dbReference type="AlphaFoldDB" id="A0A9N9EJB3"/>
<dbReference type="GO" id="GO:0005524">
    <property type="term" value="F:ATP binding"/>
    <property type="evidence" value="ECO:0007669"/>
    <property type="project" value="UniProtKB-UniRule"/>
</dbReference>
<dbReference type="PROSITE" id="PS00107">
    <property type="entry name" value="PROTEIN_KINASE_ATP"/>
    <property type="match status" value="1"/>
</dbReference>
<dbReference type="GO" id="GO:0004672">
    <property type="term" value="F:protein kinase activity"/>
    <property type="evidence" value="ECO:0007669"/>
    <property type="project" value="InterPro"/>
</dbReference>
<keyword evidence="1" id="KW-0547">Nucleotide-binding</keyword>